<accession>A0A8W8K1M1</accession>
<dbReference type="PANTHER" id="PTHR22600">
    <property type="entry name" value="BETA-HEXOSAMINIDASE"/>
    <property type="match status" value="1"/>
</dbReference>
<keyword evidence="6" id="KW-0325">Glycoprotein</keyword>
<feature type="active site" description="Proton donor" evidence="8">
    <location>
        <position position="405"/>
    </location>
</feature>
<evidence type="ECO:0000259" key="11">
    <source>
        <dbReference type="Pfam" id="PF00728"/>
    </source>
</evidence>
<dbReference type="EnsemblMetazoa" id="G22037.3">
    <property type="protein sequence ID" value="G22037.3:cds"/>
    <property type="gene ID" value="G22037"/>
</dbReference>
<dbReference type="InterPro" id="IPR029019">
    <property type="entry name" value="HEX_eukaryotic_N"/>
</dbReference>
<dbReference type="InterPro" id="IPR029018">
    <property type="entry name" value="Hex-like_dom2"/>
</dbReference>
<dbReference type="AlphaFoldDB" id="A0A8W8K1M1"/>
<dbReference type="InterPro" id="IPR025705">
    <property type="entry name" value="Beta_hexosaminidase_sua/sub"/>
</dbReference>
<evidence type="ECO:0000256" key="3">
    <source>
        <dbReference type="ARBA" id="ARBA00012663"/>
    </source>
</evidence>
<evidence type="ECO:0000256" key="1">
    <source>
        <dbReference type="ARBA" id="ARBA00001231"/>
    </source>
</evidence>
<feature type="chain" id="PRO_5036474018" description="beta-N-acetylhexosaminidase" evidence="10">
    <location>
        <begin position="27"/>
        <end position="672"/>
    </location>
</feature>
<dbReference type="OMA" id="TIRIHTA"/>
<dbReference type="SUPFAM" id="SSF55545">
    <property type="entry name" value="beta-N-acetylhexosaminidase-like domain"/>
    <property type="match status" value="1"/>
</dbReference>
<dbReference type="GO" id="GO:0006689">
    <property type="term" value="P:ganglioside catabolic process"/>
    <property type="evidence" value="ECO:0007669"/>
    <property type="project" value="TreeGrafter"/>
</dbReference>
<evidence type="ECO:0000256" key="4">
    <source>
        <dbReference type="ARBA" id="ARBA00022729"/>
    </source>
</evidence>
<dbReference type="GO" id="GO:0005975">
    <property type="term" value="P:carbohydrate metabolic process"/>
    <property type="evidence" value="ECO:0007669"/>
    <property type="project" value="InterPro"/>
</dbReference>
<keyword evidence="9" id="KW-0472">Membrane</keyword>
<dbReference type="InterPro" id="IPR017853">
    <property type="entry name" value="GH"/>
</dbReference>
<dbReference type="Proteomes" id="UP000005408">
    <property type="component" value="Unassembled WGS sequence"/>
</dbReference>
<dbReference type="FunFam" id="3.20.20.80:FF:000063">
    <property type="entry name" value="Beta-hexosaminidase"/>
    <property type="match status" value="1"/>
</dbReference>
<comment type="catalytic activity">
    <reaction evidence="1">
        <text>Hydrolysis of terminal non-reducing N-acetyl-D-hexosamine residues in N-acetyl-beta-D-hexosaminides.</text>
        <dbReference type="EC" id="3.2.1.52"/>
    </reaction>
</comment>
<name>A0A8W8K1M1_MAGGI</name>
<dbReference type="Pfam" id="PF00728">
    <property type="entry name" value="Glyco_hydro_20"/>
    <property type="match status" value="1"/>
</dbReference>
<sequence>MANKFVLSVKTIMRRVFLMSFLCVSGFTTIKETKGTNQTDIYHPDMPEQHVKNPLLLPSVPVGWDTKDYKMNFRESLNFKLRRAPIPTIGSPWPKPQKYLINDSTKLFRLQRDKLGLRITRSDDCQTLQDAVQRYLDYIFTCFNDNYENNLRNVFDEDLKKKMLLSPELSVRDTILITSLIIHLKSCSYWPDLASKESYHLTVNTDGIHIVAEDVWGALRGLETLSQLVFCSRNTVLIRDTKIEDFPRFIHRGILVDTARHYIKKETIFQIMRGMEMNKLNVFHWHMTDDQSFPFQSKYFPELSEKGAFHPTLVYTHTDVKDIIEFGRQRGIRVIPEFDVPAHVLSWSFGKPELLTRCYGSGKVIPGLLGPLNPARNSTYSLLQELYREILNLFQDQLVHIGGDEVPFECWKSNDEVAMFAKELGKIKNTSSDMKDVLKYFTKRFVSGIEEEVLKSKRKRRLVVWEESFRSNLPLPKNTVVQLWFSGSEYVPKVAQRNFSVIFSSCWYIDQVKPGSWWHAFYNCDPEGPKQSPNVLGGEVCAWGEHIANEDVLVKMWPLTSAAAERLWSKKNVRNIEEAAPRLEEHRCRMLRRNIPVGSASGPGFCITEGHSDEKKPRHQVLSEEIFRYMPLISPVNEKYLVNLTAMIFCIGLLGFIVLFKKSRRTLPDHKP</sequence>
<evidence type="ECO:0000256" key="5">
    <source>
        <dbReference type="ARBA" id="ARBA00022801"/>
    </source>
</evidence>
<evidence type="ECO:0000256" key="10">
    <source>
        <dbReference type="SAM" id="SignalP"/>
    </source>
</evidence>
<dbReference type="SUPFAM" id="SSF51445">
    <property type="entry name" value="(Trans)glycosidases"/>
    <property type="match status" value="1"/>
</dbReference>
<feature type="domain" description="Beta-hexosaminidase eukaryotic type N-terminal" evidence="12">
    <location>
        <begin position="92"/>
        <end position="228"/>
    </location>
</feature>
<dbReference type="Pfam" id="PF14845">
    <property type="entry name" value="Glycohydro_20b2"/>
    <property type="match status" value="1"/>
</dbReference>
<dbReference type="GO" id="GO:0004563">
    <property type="term" value="F:beta-N-acetylhexosaminidase activity"/>
    <property type="evidence" value="ECO:0007669"/>
    <property type="project" value="UniProtKB-EC"/>
</dbReference>
<keyword evidence="9" id="KW-0812">Transmembrane</keyword>
<evidence type="ECO:0000313" key="14">
    <source>
        <dbReference type="Proteomes" id="UP000005408"/>
    </source>
</evidence>
<feature type="signal peptide" evidence="10">
    <location>
        <begin position="1"/>
        <end position="26"/>
    </location>
</feature>
<evidence type="ECO:0000259" key="12">
    <source>
        <dbReference type="Pfam" id="PF14845"/>
    </source>
</evidence>
<dbReference type="InterPro" id="IPR015883">
    <property type="entry name" value="Glyco_hydro_20_cat"/>
</dbReference>
<protein>
    <recommendedName>
        <fullName evidence="3">beta-N-acetylhexosaminidase</fullName>
        <ecNumber evidence="3">3.2.1.52</ecNumber>
    </recommendedName>
</protein>
<evidence type="ECO:0000256" key="6">
    <source>
        <dbReference type="ARBA" id="ARBA00023180"/>
    </source>
</evidence>
<evidence type="ECO:0000313" key="13">
    <source>
        <dbReference type="EnsemblMetazoa" id="G22037.3:cds"/>
    </source>
</evidence>
<dbReference type="GO" id="GO:0030203">
    <property type="term" value="P:glycosaminoglycan metabolic process"/>
    <property type="evidence" value="ECO:0007669"/>
    <property type="project" value="TreeGrafter"/>
</dbReference>
<keyword evidence="9" id="KW-1133">Transmembrane helix</keyword>
<reference evidence="13" key="1">
    <citation type="submission" date="2022-08" db="UniProtKB">
        <authorList>
            <consortium name="EnsemblMetazoa"/>
        </authorList>
    </citation>
    <scope>IDENTIFICATION</scope>
    <source>
        <strain evidence="13">05x7-T-G4-1.051#20</strain>
    </source>
</reference>
<feature type="domain" description="Glycoside hydrolase family 20 catalytic" evidence="11">
    <location>
        <begin position="249"/>
        <end position="570"/>
    </location>
</feature>
<dbReference type="Gene3D" id="3.20.20.80">
    <property type="entry name" value="Glycosidases"/>
    <property type="match status" value="1"/>
</dbReference>
<evidence type="ECO:0000256" key="9">
    <source>
        <dbReference type="SAM" id="Phobius"/>
    </source>
</evidence>
<evidence type="ECO:0000256" key="8">
    <source>
        <dbReference type="PIRSR" id="PIRSR625705-1"/>
    </source>
</evidence>
<dbReference type="PANTHER" id="PTHR22600:SF21">
    <property type="entry name" value="BETA-HEXOSAMINIDASE A"/>
    <property type="match status" value="1"/>
</dbReference>
<dbReference type="OrthoDB" id="428480at2759"/>
<dbReference type="PRINTS" id="PR00738">
    <property type="entry name" value="GLHYDRLASE20"/>
</dbReference>
<dbReference type="GO" id="GO:0016020">
    <property type="term" value="C:membrane"/>
    <property type="evidence" value="ECO:0007669"/>
    <property type="project" value="TreeGrafter"/>
</dbReference>
<keyword evidence="14" id="KW-1185">Reference proteome</keyword>
<dbReference type="Gene3D" id="3.30.379.10">
    <property type="entry name" value="Chitobiase/beta-hexosaminidase domain 2-like"/>
    <property type="match status" value="1"/>
</dbReference>
<organism evidence="13 14">
    <name type="scientific">Magallana gigas</name>
    <name type="common">Pacific oyster</name>
    <name type="synonym">Crassostrea gigas</name>
    <dbReference type="NCBI Taxonomy" id="29159"/>
    <lineage>
        <taxon>Eukaryota</taxon>
        <taxon>Metazoa</taxon>
        <taxon>Spiralia</taxon>
        <taxon>Lophotrochozoa</taxon>
        <taxon>Mollusca</taxon>
        <taxon>Bivalvia</taxon>
        <taxon>Autobranchia</taxon>
        <taxon>Pteriomorphia</taxon>
        <taxon>Ostreida</taxon>
        <taxon>Ostreoidea</taxon>
        <taxon>Ostreidae</taxon>
        <taxon>Magallana</taxon>
    </lineage>
</organism>
<keyword evidence="4 10" id="KW-0732">Signal</keyword>
<keyword evidence="7" id="KW-0326">Glycosidase</keyword>
<evidence type="ECO:0000256" key="7">
    <source>
        <dbReference type="ARBA" id="ARBA00023295"/>
    </source>
</evidence>
<proteinExistence type="inferred from homology"/>
<feature type="transmembrane region" description="Helical" evidence="9">
    <location>
        <begin position="640"/>
        <end position="660"/>
    </location>
</feature>
<dbReference type="EC" id="3.2.1.52" evidence="3"/>
<comment type="similarity">
    <text evidence="2">Belongs to the glycosyl hydrolase 20 family.</text>
</comment>
<dbReference type="GO" id="GO:0005764">
    <property type="term" value="C:lysosome"/>
    <property type="evidence" value="ECO:0007669"/>
    <property type="project" value="TreeGrafter"/>
</dbReference>
<evidence type="ECO:0000256" key="2">
    <source>
        <dbReference type="ARBA" id="ARBA00006285"/>
    </source>
</evidence>
<keyword evidence="5" id="KW-0378">Hydrolase</keyword>